<dbReference type="SUPFAM" id="SSF51445">
    <property type="entry name" value="(Trans)glycosidases"/>
    <property type="match status" value="1"/>
</dbReference>
<evidence type="ECO:0000256" key="1">
    <source>
        <dbReference type="ARBA" id="ARBA00008833"/>
    </source>
</evidence>
<comment type="similarity">
    <text evidence="1 7 9">Belongs to the glycosyl hydrolase 67 family.</text>
</comment>
<dbReference type="Pfam" id="PF07477">
    <property type="entry name" value="Glyco_hydro_67C"/>
    <property type="match status" value="1"/>
</dbReference>
<feature type="active site" description="Proton acceptor" evidence="8">
    <location>
        <position position="383"/>
    </location>
</feature>
<dbReference type="PIRSF" id="PIRSF029900">
    <property type="entry name" value="Alpha-glucuronds"/>
    <property type="match status" value="1"/>
</dbReference>
<keyword evidence="10" id="KW-0732">Signal</keyword>
<feature type="chain" id="PRO_5031528983" description="Xylan alpha-1,2-glucuronidase" evidence="10">
    <location>
        <begin position="25"/>
        <end position="750"/>
    </location>
</feature>
<dbReference type="InterPro" id="IPR029018">
    <property type="entry name" value="Hex-like_dom2"/>
</dbReference>
<feature type="domain" description="Glycosyl hydrolase family 67 catalytic" evidence="13">
    <location>
        <begin position="152"/>
        <end position="435"/>
    </location>
</feature>
<dbReference type="Gene3D" id="3.90.1330.10">
    <property type="entry name" value="Alpha-glucuronidase, C-terminal domain"/>
    <property type="match status" value="1"/>
</dbReference>
<sequence length="750" mass="83458">MRVGALWCRLILPLLILSSPFSRAEDGYDLWLRYQELPAEWRSANAKSLRSLVAPQNPSPTLAAARDELSRGLRGLLGEEVRLNEKAGRGALLIGTPASSPLIAGLDLPLGDLGNEGYVIRSVEIGGRAATAIAANSDIGVLYGTFHFLRLLQTRQPLVDLAIESRPSVQLRLLNHWDNLDGSVERGYAGQSLWDWWKLPDYRDPRYTDYARANASLGINGTVLNNVNTNANSLTPGYIAKTAALAEVFRPYGIRVYLSARFSAPVEIGSLETADPRDPAVRDWWKAKVDEIYKAIPDFGGFLVKANSEGQPGPQDYGRSHAEGANMLAEALRPHGGAVMWRAFVYSDVNPEDRAKQAYSEFQPLDGQFADNVLLQVKNGPIDFQPREPFHPLFGAMPSTPLMMEFQITKEYLGFATHLVYVGPLYEEVLDADTCQPSLLVGAAAGRDRPQIEANGRSYNNEESSCGNGATVARVIDGSLHNYSRTGVAGVANIGRDRNWSGSIFNQANWYVFGRLAWNPDLGAQEIAEEWLKMTFTADKQFVDAAAEMMMRSREAAVDYMTPLGLAHLMGTDHHYGPAPWVSELPQPEWNPVYYHRADKNGIGFDRTAEGSDAVAQYAPPVAGRFGSRAKIPEEYLLWFHHLPWDYTTSSGRILWEELVHRYDRGVGEVEAMQATWAELKPFVDPERFAETDSFLRIQQREARWWRDASIAYFREVSGCKLPAGVRPPEHSLEHYRSISFPRSLGQPGG</sequence>
<comment type="catalytic activity">
    <reaction evidence="9">
        <text>Hydrolysis of (1-&gt;2)-alpha-D-(4-O-methyl)glucuronosyl links in the main chain of hardwood xylans.</text>
        <dbReference type="EC" id="3.2.1.131"/>
    </reaction>
</comment>
<keyword evidence="6 9" id="KW-0624">Polysaccharide degradation</keyword>
<keyword evidence="3 7" id="KW-0378">Hydrolase</keyword>
<feature type="signal peptide" evidence="10">
    <location>
        <begin position="1"/>
        <end position="24"/>
    </location>
</feature>
<dbReference type="GO" id="GO:0005576">
    <property type="term" value="C:extracellular region"/>
    <property type="evidence" value="ECO:0007669"/>
    <property type="project" value="InterPro"/>
</dbReference>
<evidence type="ECO:0000256" key="6">
    <source>
        <dbReference type="ARBA" id="ARBA00023326"/>
    </source>
</evidence>
<evidence type="ECO:0000256" key="8">
    <source>
        <dbReference type="PIRSR" id="PIRSR029900-1"/>
    </source>
</evidence>
<feature type="active site" description="Proton acceptor" evidence="8">
    <location>
        <position position="411"/>
    </location>
</feature>
<proteinExistence type="inferred from homology"/>
<dbReference type="SUPFAM" id="SSF55545">
    <property type="entry name" value="beta-N-acetylhexosaminidase-like domain"/>
    <property type="match status" value="1"/>
</dbReference>
<evidence type="ECO:0000256" key="7">
    <source>
        <dbReference type="PIRNR" id="PIRNR029900"/>
    </source>
</evidence>
<name>A0A7W4ZBK6_9GAMM</name>
<evidence type="ECO:0000256" key="3">
    <source>
        <dbReference type="ARBA" id="ARBA00022801"/>
    </source>
</evidence>
<dbReference type="InterPro" id="IPR017853">
    <property type="entry name" value="GH"/>
</dbReference>
<dbReference type="EC" id="3.2.1.131" evidence="9"/>
<dbReference type="InterPro" id="IPR005154">
    <property type="entry name" value="Glyco_hydro_67_aGlcAse_N"/>
</dbReference>
<dbReference type="GO" id="GO:0033939">
    <property type="term" value="F:xylan alpha-1,2-glucuronosidase activity"/>
    <property type="evidence" value="ECO:0007669"/>
    <property type="project" value="UniProtKB-EC"/>
</dbReference>
<evidence type="ECO:0000256" key="10">
    <source>
        <dbReference type="SAM" id="SignalP"/>
    </source>
</evidence>
<evidence type="ECO:0000313" key="14">
    <source>
        <dbReference type="EMBL" id="MBB3062489.1"/>
    </source>
</evidence>
<dbReference type="Gene3D" id="3.30.379.10">
    <property type="entry name" value="Chitobiase/beta-hexosaminidase domain 2-like"/>
    <property type="match status" value="1"/>
</dbReference>
<comment type="subunit">
    <text evidence="9">Homodimer.</text>
</comment>
<dbReference type="InterPro" id="IPR037054">
    <property type="entry name" value="A-glucoronidase_C_sf"/>
</dbReference>
<dbReference type="Pfam" id="PF07488">
    <property type="entry name" value="Glyco_hydro_67M"/>
    <property type="match status" value="1"/>
</dbReference>
<dbReference type="GO" id="GO:0045493">
    <property type="term" value="P:xylan catabolic process"/>
    <property type="evidence" value="ECO:0007669"/>
    <property type="project" value="UniProtKB-KW"/>
</dbReference>
<protein>
    <recommendedName>
        <fullName evidence="9">Xylan alpha-1,2-glucuronidase</fullName>
        <ecNumber evidence="9">3.2.1.131</ecNumber>
    </recommendedName>
</protein>
<evidence type="ECO:0000259" key="13">
    <source>
        <dbReference type="Pfam" id="PF07488"/>
    </source>
</evidence>
<comment type="caution">
    <text evidence="14">The sequence shown here is derived from an EMBL/GenBank/DDBJ whole genome shotgun (WGS) entry which is preliminary data.</text>
</comment>
<keyword evidence="4 9" id="KW-0119">Carbohydrate metabolism</keyword>
<organism evidence="14 15">
    <name type="scientific">Microbulbifer rhizosphaerae</name>
    <dbReference type="NCBI Taxonomy" id="1562603"/>
    <lineage>
        <taxon>Bacteria</taxon>
        <taxon>Pseudomonadati</taxon>
        <taxon>Pseudomonadota</taxon>
        <taxon>Gammaproteobacteria</taxon>
        <taxon>Cellvibrionales</taxon>
        <taxon>Microbulbiferaceae</taxon>
        <taxon>Microbulbifer</taxon>
    </lineage>
</organism>
<evidence type="ECO:0000256" key="5">
    <source>
        <dbReference type="ARBA" id="ARBA00023295"/>
    </source>
</evidence>
<dbReference type="InterPro" id="IPR011099">
    <property type="entry name" value="Glyco_hydro_67_C"/>
</dbReference>
<feature type="domain" description="Alpha glucuronidase N-terminal" evidence="11">
    <location>
        <begin position="30"/>
        <end position="148"/>
    </location>
</feature>
<evidence type="ECO:0000313" key="15">
    <source>
        <dbReference type="Proteomes" id="UP000535937"/>
    </source>
</evidence>
<gene>
    <name evidence="14" type="ORF">FHS09_003338</name>
</gene>
<dbReference type="PANTHER" id="PTHR39207">
    <property type="entry name" value="ALPHA-GLUCURONIDASE A"/>
    <property type="match status" value="1"/>
</dbReference>
<dbReference type="Pfam" id="PF03648">
    <property type="entry name" value="Glyco_hydro_67N"/>
    <property type="match status" value="1"/>
</dbReference>
<dbReference type="PANTHER" id="PTHR39207:SF1">
    <property type="entry name" value="ALPHA-GLUCURONIDASE A"/>
    <property type="match status" value="1"/>
</dbReference>
<evidence type="ECO:0000259" key="12">
    <source>
        <dbReference type="Pfam" id="PF07477"/>
    </source>
</evidence>
<dbReference type="Proteomes" id="UP000535937">
    <property type="component" value="Unassembled WGS sequence"/>
</dbReference>
<dbReference type="Gene3D" id="3.20.20.80">
    <property type="entry name" value="Glycosidases"/>
    <property type="match status" value="1"/>
</dbReference>
<accession>A0A7W4ZBK6</accession>
<dbReference type="InterPro" id="IPR011100">
    <property type="entry name" value="Glyco_hydro_67_cat"/>
</dbReference>
<dbReference type="AlphaFoldDB" id="A0A7W4ZBK6"/>
<evidence type="ECO:0000259" key="11">
    <source>
        <dbReference type="Pfam" id="PF03648"/>
    </source>
</evidence>
<feature type="active site" description="Proton donor" evidence="8">
    <location>
        <position position="309"/>
    </location>
</feature>
<keyword evidence="5 7" id="KW-0326">Glycosidase</keyword>
<dbReference type="EMBL" id="JACHWZ010000017">
    <property type="protein sequence ID" value="MBB3062489.1"/>
    <property type="molecule type" value="Genomic_DNA"/>
</dbReference>
<dbReference type="RefSeq" id="WP_183461844.1">
    <property type="nucleotide sequence ID" value="NZ_JACHWZ010000017.1"/>
</dbReference>
<dbReference type="InterPro" id="IPR011395">
    <property type="entry name" value="Glyco_hydro_67_aGlcAse"/>
</dbReference>
<reference evidence="14 15" key="1">
    <citation type="submission" date="2020-08" db="EMBL/GenBank/DDBJ databases">
        <title>Genomic Encyclopedia of Type Strains, Phase III (KMG-III): the genomes of soil and plant-associated and newly described type strains.</title>
        <authorList>
            <person name="Whitman W."/>
        </authorList>
    </citation>
    <scope>NUCLEOTIDE SEQUENCE [LARGE SCALE GENOMIC DNA]</scope>
    <source>
        <strain evidence="14 15">CECT 8799</strain>
    </source>
</reference>
<evidence type="ECO:0000256" key="2">
    <source>
        <dbReference type="ARBA" id="ARBA00022651"/>
    </source>
</evidence>
<dbReference type="GO" id="GO:0046559">
    <property type="term" value="F:alpha-glucuronidase activity"/>
    <property type="evidence" value="ECO:0007669"/>
    <property type="project" value="InterPro"/>
</dbReference>
<evidence type="ECO:0000256" key="9">
    <source>
        <dbReference type="RuleBase" id="RU361198"/>
    </source>
</evidence>
<keyword evidence="15" id="KW-1185">Reference proteome</keyword>
<keyword evidence="2 7" id="KW-0858">Xylan degradation</keyword>
<feature type="domain" description="Glycosyl hydrolase family 67 C-terminal" evidence="12">
    <location>
        <begin position="502"/>
        <end position="725"/>
    </location>
</feature>
<evidence type="ECO:0000256" key="4">
    <source>
        <dbReference type="ARBA" id="ARBA00023277"/>
    </source>
</evidence>